<accession>A0ABT2VTV5</accession>
<keyword evidence="2" id="KW-1185">Reference proteome</keyword>
<evidence type="ECO:0000313" key="2">
    <source>
        <dbReference type="Proteomes" id="UP001208114"/>
    </source>
</evidence>
<evidence type="ECO:0000313" key="1">
    <source>
        <dbReference type="EMBL" id="MCU7613426.1"/>
    </source>
</evidence>
<protein>
    <submittedName>
        <fullName evidence="1">Uncharacterized protein</fullName>
    </submittedName>
</protein>
<organism evidence="1 2">
    <name type="scientific">Chryseobacterium gilvum</name>
    <dbReference type="NCBI Taxonomy" id="2976534"/>
    <lineage>
        <taxon>Bacteria</taxon>
        <taxon>Pseudomonadati</taxon>
        <taxon>Bacteroidota</taxon>
        <taxon>Flavobacteriia</taxon>
        <taxon>Flavobacteriales</taxon>
        <taxon>Weeksellaceae</taxon>
        <taxon>Chryseobacterium group</taxon>
        <taxon>Chryseobacterium</taxon>
    </lineage>
</organism>
<gene>
    <name evidence="1" type="ORF">N0B16_03155</name>
</gene>
<dbReference type="EMBL" id="JAOTEN010000001">
    <property type="protein sequence ID" value="MCU7613426.1"/>
    <property type="molecule type" value="Genomic_DNA"/>
</dbReference>
<dbReference type="RefSeq" id="WP_262989274.1">
    <property type="nucleotide sequence ID" value="NZ_JAOTEN010000001.1"/>
</dbReference>
<proteinExistence type="predicted"/>
<dbReference type="Proteomes" id="UP001208114">
    <property type="component" value="Unassembled WGS sequence"/>
</dbReference>
<dbReference type="PROSITE" id="PS51257">
    <property type="entry name" value="PROKAR_LIPOPROTEIN"/>
    <property type="match status" value="1"/>
</dbReference>
<comment type="caution">
    <text evidence="1">The sequence shown here is derived from an EMBL/GenBank/DDBJ whole genome shotgun (WGS) entry which is preliminary data.</text>
</comment>
<reference evidence="2" key="1">
    <citation type="submission" date="2023-07" db="EMBL/GenBank/DDBJ databases">
        <title>Chryseobacterium sp. GMJ5 Genome sequencing and assembly.</title>
        <authorList>
            <person name="Jung Y."/>
        </authorList>
    </citation>
    <scope>NUCLEOTIDE SEQUENCE [LARGE SCALE GENOMIC DNA]</scope>
    <source>
        <strain evidence="2">GMJ5</strain>
    </source>
</reference>
<sequence length="122" mass="13635">MKIIIYKNFLTGILLFTLMSCDVFLDEIHEKNEQENFTSAYMGKWTGSYTGDLNGTLIFNVQKNATVEINRNGQEIYSSALIGSSFNVDKAPSGFILYGNLENKSGTWEMGTLKGTWSVAKN</sequence>
<name>A0ABT2VTV5_9FLAO</name>